<comment type="subunit">
    <text evidence="9">At low DSF concentrations, interacts with RpfF.</text>
</comment>
<sequence>MDLKDVTLVLALLAAAFSLAALVWRRARPGREEAAVEDLHGRIDRISESEERYRALVEATMEIIVQRDALGRITFANAGFARLLGRSPLDLVGATLDLQVLEDRNVVRDPDGIRRVEAQVLPADGVPRWFSFVEMPVLREGAPPQWLRAGIDITGRIEATRSLDEALARAEAANVAKSRFLATVSHEFRTPLNGILGMADLVLETGLDPEQRTYVDAVRTSGKALLGLIDGILDFSRIEAGRLDLAAEPFDMAAVAEAVVELLAPRAQDKGIEIALDVADDLAPLVVGDAERVRQILLNLAGNAIKFTHAGGVGVSLGRHGEGLALSISDTGPGIPEDRIPILFEEFEQGDNSASSPHEGTGLGLAITRRLVARMGGRIEAESRLGRGSTFRVMLPLPEASPTQSAARPAPVPRVDLGGRRILIVADSPFQAPYLARRLSRSGAAAVVVPNPEAGLAALPAARFDALIADRALGDETVRRLADAARASGVRCSLVLLSPFDRREFGAPGAAGFDSYLIKPVRARSLFDRLLAPVRSSEALAEPAPFPALPPPVPAAPSQAEPSQAEASRAEPSQSKPSPVAPRSAPAGPRVLLAEDNPINALLARKALERLGARVVLARDGLEALARLAEPESFDLALIDIRMPGLDGLETARRIRSAEAMAGTSGDRLHLVALTANAGQEDERAARAAGFDGFLPKPLNLRALPGLLDRHTACAA</sequence>
<evidence type="ECO:0000256" key="3">
    <source>
        <dbReference type="ARBA" id="ARBA00022553"/>
    </source>
</evidence>
<evidence type="ECO:0000256" key="8">
    <source>
        <dbReference type="ARBA" id="ARBA00023012"/>
    </source>
</evidence>
<dbReference type="InterPro" id="IPR003661">
    <property type="entry name" value="HisK_dim/P_dom"/>
</dbReference>
<feature type="modified residue" description="4-aspartylphosphate" evidence="11">
    <location>
        <position position="470"/>
    </location>
</feature>
<dbReference type="CDD" id="cd00082">
    <property type="entry name" value="HisKA"/>
    <property type="match status" value="1"/>
</dbReference>
<comment type="catalytic activity">
    <reaction evidence="1">
        <text>ATP + protein L-histidine = ADP + protein N-phospho-L-histidine.</text>
        <dbReference type="EC" id="2.7.13.3"/>
    </reaction>
</comment>
<dbReference type="SMART" id="SM00387">
    <property type="entry name" value="HATPase_c"/>
    <property type="match status" value="1"/>
</dbReference>
<dbReference type="OrthoDB" id="9801651at2"/>
<dbReference type="AlphaFoldDB" id="A0A6L3SXU9"/>
<dbReference type="NCBIfam" id="TIGR00229">
    <property type="entry name" value="sensory_box"/>
    <property type="match status" value="1"/>
</dbReference>
<feature type="domain" description="Response regulatory" evidence="14">
    <location>
        <begin position="421"/>
        <end position="534"/>
    </location>
</feature>
<dbReference type="InterPro" id="IPR035965">
    <property type="entry name" value="PAS-like_dom_sf"/>
</dbReference>
<gene>
    <name evidence="16" type="ORF">F6X53_18300</name>
</gene>
<evidence type="ECO:0000259" key="14">
    <source>
        <dbReference type="PROSITE" id="PS50110"/>
    </source>
</evidence>
<dbReference type="GO" id="GO:0005524">
    <property type="term" value="F:ATP binding"/>
    <property type="evidence" value="ECO:0007669"/>
    <property type="project" value="UniProtKB-KW"/>
</dbReference>
<dbReference type="Pfam" id="PF13188">
    <property type="entry name" value="PAS_8"/>
    <property type="match status" value="1"/>
</dbReference>
<dbReference type="InterPro" id="IPR003594">
    <property type="entry name" value="HATPase_dom"/>
</dbReference>
<dbReference type="FunFam" id="3.30.565.10:FF:000010">
    <property type="entry name" value="Sensor histidine kinase RcsC"/>
    <property type="match status" value="1"/>
</dbReference>
<dbReference type="CDD" id="cd17546">
    <property type="entry name" value="REC_hyHK_CKI1_RcsC-like"/>
    <property type="match status" value="1"/>
</dbReference>
<dbReference type="CDD" id="cd00156">
    <property type="entry name" value="REC"/>
    <property type="match status" value="1"/>
</dbReference>
<dbReference type="SUPFAM" id="SSF47384">
    <property type="entry name" value="Homodimeric domain of signal transducing histidine kinase"/>
    <property type="match status" value="1"/>
</dbReference>
<dbReference type="InterPro" id="IPR000014">
    <property type="entry name" value="PAS"/>
</dbReference>
<dbReference type="Pfam" id="PF02518">
    <property type="entry name" value="HATPase_c"/>
    <property type="match status" value="1"/>
</dbReference>
<dbReference type="InterPro" id="IPR011006">
    <property type="entry name" value="CheY-like_superfamily"/>
</dbReference>
<dbReference type="SUPFAM" id="SSF55874">
    <property type="entry name" value="ATPase domain of HSP90 chaperone/DNA topoisomerase II/histidine kinase"/>
    <property type="match status" value="1"/>
</dbReference>
<feature type="domain" description="Response regulatory" evidence="14">
    <location>
        <begin position="590"/>
        <end position="712"/>
    </location>
</feature>
<dbReference type="FunFam" id="1.10.287.130:FF:000002">
    <property type="entry name" value="Two-component osmosensing histidine kinase"/>
    <property type="match status" value="1"/>
</dbReference>
<dbReference type="SMART" id="SM00448">
    <property type="entry name" value="REC"/>
    <property type="match status" value="2"/>
</dbReference>
<dbReference type="Gene3D" id="3.30.565.10">
    <property type="entry name" value="Histidine kinase-like ATPase, C-terminal domain"/>
    <property type="match status" value="1"/>
</dbReference>
<keyword evidence="3 11" id="KW-0597">Phosphoprotein</keyword>
<dbReference type="InterPro" id="IPR004358">
    <property type="entry name" value="Sig_transdc_His_kin-like_C"/>
</dbReference>
<dbReference type="Gene3D" id="3.40.50.2300">
    <property type="match status" value="2"/>
</dbReference>
<dbReference type="SMART" id="SM00091">
    <property type="entry name" value="PAS"/>
    <property type="match status" value="1"/>
</dbReference>
<dbReference type="Pfam" id="PF00072">
    <property type="entry name" value="Response_reg"/>
    <property type="match status" value="1"/>
</dbReference>
<dbReference type="EMBL" id="VZZK01000020">
    <property type="protein sequence ID" value="KAB1077471.1"/>
    <property type="molecule type" value="Genomic_DNA"/>
</dbReference>
<accession>A0A6L3SXU9</accession>
<dbReference type="InterPro" id="IPR005467">
    <property type="entry name" value="His_kinase_dom"/>
</dbReference>
<dbReference type="InterPro" id="IPR036097">
    <property type="entry name" value="HisK_dim/P_sf"/>
</dbReference>
<keyword evidence="4" id="KW-0808">Transferase</keyword>
<evidence type="ECO:0000256" key="4">
    <source>
        <dbReference type="ARBA" id="ARBA00022679"/>
    </source>
</evidence>
<keyword evidence="6" id="KW-0418">Kinase</keyword>
<dbReference type="PANTHER" id="PTHR45339">
    <property type="entry name" value="HYBRID SIGNAL TRANSDUCTION HISTIDINE KINASE J"/>
    <property type="match status" value="1"/>
</dbReference>
<dbReference type="Proteomes" id="UP000474159">
    <property type="component" value="Unassembled WGS sequence"/>
</dbReference>
<feature type="modified residue" description="4-aspartylphosphate" evidence="11">
    <location>
        <position position="640"/>
    </location>
</feature>
<feature type="region of interest" description="Disordered" evidence="12">
    <location>
        <begin position="543"/>
        <end position="591"/>
    </location>
</feature>
<feature type="domain" description="Histidine kinase" evidence="13">
    <location>
        <begin position="183"/>
        <end position="399"/>
    </location>
</feature>
<evidence type="ECO:0000259" key="13">
    <source>
        <dbReference type="PROSITE" id="PS50109"/>
    </source>
</evidence>
<dbReference type="PROSITE" id="PS50109">
    <property type="entry name" value="HIS_KIN"/>
    <property type="match status" value="1"/>
</dbReference>
<keyword evidence="7" id="KW-0067">ATP-binding</keyword>
<reference evidence="16 17" key="1">
    <citation type="submission" date="2019-09" db="EMBL/GenBank/DDBJ databases">
        <title>YIM 48816 draft genome.</title>
        <authorList>
            <person name="Jiang L."/>
        </authorList>
    </citation>
    <scope>NUCLEOTIDE SEQUENCE [LARGE SCALE GENOMIC DNA]</scope>
    <source>
        <strain evidence="16 17">YIM 48816</strain>
    </source>
</reference>
<name>A0A6L3SXU9_9HYPH</name>
<dbReference type="InterPro" id="IPR001789">
    <property type="entry name" value="Sig_transdc_resp-reg_receiver"/>
</dbReference>
<dbReference type="SUPFAM" id="SSF55785">
    <property type="entry name" value="PYP-like sensor domain (PAS domain)"/>
    <property type="match status" value="1"/>
</dbReference>
<dbReference type="EC" id="2.7.13.3" evidence="2"/>
<feature type="compositionally biased region" description="Pro residues" evidence="12">
    <location>
        <begin position="544"/>
        <end position="555"/>
    </location>
</feature>
<dbReference type="RefSeq" id="WP_151001637.1">
    <property type="nucleotide sequence ID" value="NZ_BPQY01000018.1"/>
</dbReference>
<evidence type="ECO:0000256" key="5">
    <source>
        <dbReference type="ARBA" id="ARBA00022741"/>
    </source>
</evidence>
<evidence type="ECO:0000256" key="2">
    <source>
        <dbReference type="ARBA" id="ARBA00012438"/>
    </source>
</evidence>
<dbReference type="InterPro" id="IPR036890">
    <property type="entry name" value="HATPase_C_sf"/>
</dbReference>
<evidence type="ECO:0000256" key="10">
    <source>
        <dbReference type="ARBA" id="ARBA00068150"/>
    </source>
</evidence>
<evidence type="ECO:0000256" key="7">
    <source>
        <dbReference type="ARBA" id="ARBA00022840"/>
    </source>
</evidence>
<evidence type="ECO:0000256" key="12">
    <source>
        <dbReference type="SAM" id="MobiDB-lite"/>
    </source>
</evidence>
<evidence type="ECO:0000259" key="15">
    <source>
        <dbReference type="PROSITE" id="PS50112"/>
    </source>
</evidence>
<evidence type="ECO:0000256" key="6">
    <source>
        <dbReference type="ARBA" id="ARBA00022777"/>
    </source>
</evidence>
<organism evidence="16 17">
    <name type="scientific">Methylobacterium soli</name>
    <dbReference type="NCBI Taxonomy" id="553447"/>
    <lineage>
        <taxon>Bacteria</taxon>
        <taxon>Pseudomonadati</taxon>
        <taxon>Pseudomonadota</taxon>
        <taxon>Alphaproteobacteria</taxon>
        <taxon>Hyphomicrobiales</taxon>
        <taxon>Methylobacteriaceae</taxon>
        <taxon>Methylobacterium</taxon>
    </lineage>
</organism>
<dbReference type="GO" id="GO:0000155">
    <property type="term" value="F:phosphorelay sensor kinase activity"/>
    <property type="evidence" value="ECO:0007669"/>
    <property type="project" value="InterPro"/>
</dbReference>
<feature type="compositionally biased region" description="Low complexity" evidence="12">
    <location>
        <begin position="556"/>
        <end position="575"/>
    </location>
</feature>
<keyword evidence="17" id="KW-1185">Reference proteome</keyword>
<protein>
    <recommendedName>
        <fullName evidence="10">Sensory/regulatory protein RpfC</fullName>
        <ecNumber evidence="2">2.7.13.3</ecNumber>
    </recommendedName>
</protein>
<evidence type="ECO:0000256" key="11">
    <source>
        <dbReference type="PROSITE-ProRule" id="PRU00169"/>
    </source>
</evidence>
<dbReference type="PROSITE" id="PS50110">
    <property type="entry name" value="RESPONSE_REGULATORY"/>
    <property type="match status" value="2"/>
</dbReference>
<dbReference type="CDD" id="cd16922">
    <property type="entry name" value="HATPase_EvgS-ArcB-TorS-like"/>
    <property type="match status" value="1"/>
</dbReference>
<dbReference type="SUPFAM" id="SSF52172">
    <property type="entry name" value="CheY-like"/>
    <property type="match status" value="2"/>
</dbReference>
<dbReference type="Gene3D" id="1.10.287.130">
    <property type="match status" value="1"/>
</dbReference>
<evidence type="ECO:0000256" key="1">
    <source>
        <dbReference type="ARBA" id="ARBA00000085"/>
    </source>
</evidence>
<evidence type="ECO:0000313" key="17">
    <source>
        <dbReference type="Proteomes" id="UP000474159"/>
    </source>
</evidence>
<dbReference type="PROSITE" id="PS50112">
    <property type="entry name" value="PAS"/>
    <property type="match status" value="1"/>
</dbReference>
<dbReference type="Pfam" id="PF00512">
    <property type="entry name" value="HisKA"/>
    <property type="match status" value="1"/>
</dbReference>
<feature type="domain" description="PAS" evidence="15">
    <location>
        <begin position="49"/>
        <end position="109"/>
    </location>
</feature>
<dbReference type="CDD" id="cd00130">
    <property type="entry name" value="PAS"/>
    <property type="match status" value="1"/>
</dbReference>
<dbReference type="SMART" id="SM00388">
    <property type="entry name" value="HisKA"/>
    <property type="match status" value="1"/>
</dbReference>
<dbReference type="Gene3D" id="3.30.450.20">
    <property type="entry name" value="PAS domain"/>
    <property type="match status" value="1"/>
</dbReference>
<dbReference type="PRINTS" id="PR00344">
    <property type="entry name" value="BCTRLSENSOR"/>
</dbReference>
<dbReference type="PANTHER" id="PTHR45339:SF1">
    <property type="entry name" value="HYBRID SIGNAL TRANSDUCTION HISTIDINE KINASE J"/>
    <property type="match status" value="1"/>
</dbReference>
<keyword evidence="8" id="KW-0902">Two-component regulatory system</keyword>
<keyword evidence="5" id="KW-0547">Nucleotide-binding</keyword>
<proteinExistence type="predicted"/>
<evidence type="ECO:0000256" key="9">
    <source>
        <dbReference type="ARBA" id="ARBA00064003"/>
    </source>
</evidence>
<evidence type="ECO:0000313" key="16">
    <source>
        <dbReference type="EMBL" id="KAB1077471.1"/>
    </source>
</evidence>
<comment type="caution">
    <text evidence="16">The sequence shown here is derived from an EMBL/GenBank/DDBJ whole genome shotgun (WGS) entry which is preliminary data.</text>
</comment>